<dbReference type="InterPro" id="IPR043472">
    <property type="entry name" value="Macro_dom-like"/>
</dbReference>
<evidence type="ECO:0000256" key="5">
    <source>
        <dbReference type="ARBA" id="ARBA00022840"/>
    </source>
</evidence>
<keyword evidence="4" id="KW-0378">Hydrolase</keyword>
<dbReference type="InterPro" id="IPR014001">
    <property type="entry name" value="Helicase_ATP-bd"/>
</dbReference>
<proteinExistence type="inferred from homology"/>
<dbReference type="PANTHER" id="PTHR47157">
    <property type="entry name" value="CHROMODOMAIN-HELICASE-DNA-BINDING PROTEIN 1-LIKE"/>
    <property type="match status" value="1"/>
</dbReference>
<dbReference type="PANTHER" id="PTHR47157:SF1">
    <property type="entry name" value="CHROMODOMAIN-HELICASE-DNA-BINDING PROTEIN 1-LIKE"/>
    <property type="match status" value="1"/>
</dbReference>
<comment type="subcellular location">
    <subcellularLocation>
        <location evidence="1">Nucleus</location>
    </subcellularLocation>
</comment>
<comment type="similarity">
    <text evidence="2">Belongs to the SNF2/RAD54 helicase family.</text>
</comment>
<dbReference type="Gene3D" id="3.40.50.300">
    <property type="entry name" value="P-loop containing nucleotide triphosphate hydrolases"/>
    <property type="match status" value="1"/>
</dbReference>
<accession>A0A7I8VVM2</accession>
<dbReference type="GO" id="GO:0003678">
    <property type="term" value="F:DNA helicase activity"/>
    <property type="evidence" value="ECO:0007669"/>
    <property type="project" value="InterPro"/>
</dbReference>
<dbReference type="InterPro" id="IPR031053">
    <property type="entry name" value="ALC1"/>
</dbReference>
<evidence type="ECO:0000259" key="9">
    <source>
        <dbReference type="PROSITE" id="PS51194"/>
    </source>
</evidence>
<dbReference type="InterPro" id="IPR049730">
    <property type="entry name" value="SNF2/RAD54-like_C"/>
</dbReference>
<dbReference type="PROSITE" id="PS51192">
    <property type="entry name" value="HELICASE_ATP_BIND_1"/>
    <property type="match status" value="1"/>
</dbReference>
<dbReference type="SMART" id="SM00490">
    <property type="entry name" value="HELICc"/>
    <property type="match status" value="1"/>
</dbReference>
<evidence type="ECO:0000259" key="8">
    <source>
        <dbReference type="PROSITE" id="PS51192"/>
    </source>
</evidence>
<keyword evidence="3" id="KW-0547">Nucleotide-binding</keyword>
<keyword evidence="5" id="KW-0067">ATP-binding</keyword>
<dbReference type="Pfam" id="PF00176">
    <property type="entry name" value="SNF2-rel_dom"/>
    <property type="match status" value="1"/>
</dbReference>
<organism evidence="10 11">
    <name type="scientific">Dimorphilus gyrociliatus</name>
    <dbReference type="NCBI Taxonomy" id="2664684"/>
    <lineage>
        <taxon>Eukaryota</taxon>
        <taxon>Metazoa</taxon>
        <taxon>Spiralia</taxon>
        <taxon>Lophotrochozoa</taxon>
        <taxon>Annelida</taxon>
        <taxon>Polychaeta</taxon>
        <taxon>Polychaeta incertae sedis</taxon>
        <taxon>Dinophilidae</taxon>
        <taxon>Dimorphilus</taxon>
    </lineage>
</organism>
<dbReference type="GO" id="GO:0005524">
    <property type="term" value="F:ATP binding"/>
    <property type="evidence" value="ECO:0007669"/>
    <property type="project" value="UniProtKB-KW"/>
</dbReference>
<dbReference type="AlphaFoldDB" id="A0A7I8VVM2"/>
<reference evidence="10 11" key="1">
    <citation type="submission" date="2020-08" db="EMBL/GenBank/DDBJ databases">
        <authorList>
            <person name="Hejnol A."/>
        </authorList>
    </citation>
    <scope>NUCLEOTIDE SEQUENCE [LARGE SCALE GENOMIC DNA]</scope>
</reference>
<name>A0A7I8VVM2_9ANNE</name>
<dbReference type="InterPro" id="IPR038718">
    <property type="entry name" value="SNF2-like_sf"/>
</dbReference>
<dbReference type="Gene3D" id="3.40.50.10810">
    <property type="entry name" value="Tandem AAA-ATPase domain"/>
    <property type="match status" value="1"/>
</dbReference>
<dbReference type="Gene3D" id="3.40.50.10190">
    <property type="entry name" value="BRCT domain"/>
    <property type="match status" value="1"/>
</dbReference>
<evidence type="ECO:0000256" key="1">
    <source>
        <dbReference type="ARBA" id="ARBA00004123"/>
    </source>
</evidence>
<keyword evidence="6" id="KW-0539">Nucleus</keyword>
<protein>
    <submittedName>
        <fullName evidence="10">DgyrCDS8590</fullName>
    </submittedName>
</protein>
<dbReference type="InterPro" id="IPR000330">
    <property type="entry name" value="SNF2_N"/>
</dbReference>
<dbReference type="InterPro" id="IPR027417">
    <property type="entry name" value="P-loop_NTPase"/>
</dbReference>
<evidence type="ECO:0000256" key="4">
    <source>
        <dbReference type="ARBA" id="ARBA00022801"/>
    </source>
</evidence>
<evidence type="ECO:0000256" key="6">
    <source>
        <dbReference type="ARBA" id="ARBA00023242"/>
    </source>
</evidence>
<dbReference type="GO" id="GO:0006338">
    <property type="term" value="P:chromatin remodeling"/>
    <property type="evidence" value="ECO:0007669"/>
    <property type="project" value="InterPro"/>
</dbReference>
<dbReference type="EMBL" id="CAJFCJ010000011">
    <property type="protein sequence ID" value="CAD5120007.1"/>
    <property type="molecule type" value="Genomic_DNA"/>
</dbReference>
<dbReference type="CDD" id="cd00027">
    <property type="entry name" value="BRCT"/>
    <property type="match status" value="1"/>
</dbReference>
<dbReference type="PROSITE" id="PS51194">
    <property type="entry name" value="HELICASE_CTER"/>
    <property type="match status" value="1"/>
</dbReference>
<evidence type="ECO:0000313" key="11">
    <source>
        <dbReference type="Proteomes" id="UP000549394"/>
    </source>
</evidence>
<dbReference type="Pfam" id="PF00533">
    <property type="entry name" value="BRCT"/>
    <property type="match status" value="1"/>
</dbReference>
<feature type="domain" description="Helicase ATP-binding" evidence="8">
    <location>
        <begin position="43"/>
        <end position="201"/>
    </location>
</feature>
<dbReference type="Proteomes" id="UP000549394">
    <property type="component" value="Unassembled WGS sequence"/>
</dbReference>
<dbReference type="GO" id="GO:0005634">
    <property type="term" value="C:nucleus"/>
    <property type="evidence" value="ECO:0007669"/>
    <property type="project" value="UniProtKB-SubCell"/>
</dbReference>
<comment type="caution">
    <text evidence="10">The sequence shown here is derived from an EMBL/GenBank/DDBJ whole genome shotgun (WGS) entry which is preliminary data.</text>
</comment>
<dbReference type="CDD" id="cd18793">
    <property type="entry name" value="SF2_C_SNF"/>
    <property type="match status" value="1"/>
</dbReference>
<dbReference type="InterPro" id="IPR001357">
    <property type="entry name" value="BRCT_dom"/>
</dbReference>
<evidence type="ECO:0000256" key="2">
    <source>
        <dbReference type="ARBA" id="ARBA00007025"/>
    </source>
</evidence>
<dbReference type="Gene3D" id="3.40.220.10">
    <property type="entry name" value="Leucine Aminopeptidase, subunit E, domain 1"/>
    <property type="match status" value="1"/>
</dbReference>
<dbReference type="InterPro" id="IPR001650">
    <property type="entry name" value="Helicase_C-like"/>
</dbReference>
<feature type="domain" description="Helicase C-terminal" evidence="9">
    <location>
        <begin position="321"/>
        <end position="483"/>
    </location>
</feature>
<keyword evidence="11" id="KW-1185">Reference proteome</keyword>
<sequence>MDQLEDIIKNTKLDASNITAINEQFLPGITLRNYQVNGINWIGRCYSRKQGCILADEMGLGKTCQTIGFLKQIEGIHFILSPLSVLDNWKKELRKFCPSNFRIFYFVGDKEKRKELKSSFKSSNYRIVLSTYEICLKEEEFLQRINFQAMVIDEAHRLKNKESLLHKMLLNFSCFRLLLTGTPIQNNLNELYNLLSFCNPKIFRQHFAEQFVAEAVHDKSRLKNIMEPFMLRRTKGEVSLGIPPKLETVLYHGLTGTQKKLYKGILRKDPTAFQSNSKVNLMNILMQLRKVVAHPYLFDGVEPEPFEIGEHIVDVSGKLFLLDALLKRLHNEGHKVLVFSQMTRVLDILQDYLGFRGYSYERLDGSIRGEERYCAIKNFEEEDDVFVFLLSTKAGGVGLNLISADTVVLFDSDFNPQNDAQAMARVHRIGQVRPVRVFRLIGKSTVEELMLARAERKLKLTEEVSGSDEDVGDVLKFGLNKLFSDDELYRMTDEELDGILGESKDGRWILDEESGKHNRKDENSEETKESIYVFEGYDYSKDGAILDELLKDSNKQNKEKAELSKRNSVRALRYGIDDLEKIKPIRKKLTKEERKIRQQQRLEELWRKNNYQSVSETLDDSSSDEEFEEDLNTINYTVGDVTKPVMGKSDRGSIIVQCVDINGKWGSGGVFSALDTLSKGIGEQYEFSERMKDLFLGDTHIIKLNNKLYVGLVACQDKKRQVKMDSLELCLKKIKQGSQRLNCSVHLPRIGFGTPSFNWYGAERIIRKILTNKGVETWIYYFKRRKRYIRQSSSDGDGATADKKRKPNLDLSKFCIYFYNIDEKRRSELTKRLIRLNADIHSSLEDSTSHVIVDKYDEDNLNELLDGFDECVVVKINWLQQCLEKNEIVKLSDDYKVR</sequence>
<feature type="domain" description="BRCT" evidence="7">
    <location>
        <begin position="814"/>
        <end position="896"/>
    </location>
</feature>
<dbReference type="SUPFAM" id="SSF52540">
    <property type="entry name" value="P-loop containing nucleoside triphosphate hydrolases"/>
    <property type="match status" value="2"/>
</dbReference>
<dbReference type="GO" id="GO:0006281">
    <property type="term" value="P:DNA repair"/>
    <property type="evidence" value="ECO:0007669"/>
    <property type="project" value="InterPro"/>
</dbReference>
<evidence type="ECO:0000259" key="7">
    <source>
        <dbReference type="PROSITE" id="PS50172"/>
    </source>
</evidence>
<dbReference type="SMART" id="SM00487">
    <property type="entry name" value="DEXDc"/>
    <property type="match status" value="1"/>
</dbReference>
<dbReference type="OrthoDB" id="448448at2759"/>
<dbReference type="GO" id="GO:0016787">
    <property type="term" value="F:hydrolase activity"/>
    <property type="evidence" value="ECO:0007669"/>
    <property type="project" value="UniProtKB-KW"/>
</dbReference>
<dbReference type="PROSITE" id="PS50172">
    <property type="entry name" value="BRCT"/>
    <property type="match status" value="1"/>
</dbReference>
<evidence type="ECO:0000313" key="10">
    <source>
        <dbReference type="EMBL" id="CAD5120007.1"/>
    </source>
</evidence>
<dbReference type="SMART" id="SM00292">
    <property type="entry name" value="BRCT"/>
    <property type="match status" value="1"/>
</dbReference>
<dbReference type="SUPFAM" id="SSF52949">
    <property type="entry name" value="Macro domain-like"/>
    <property type="match status" value="1"/>
</dbReference>
<dbReference type="Pfam" id="PF00271">
    <property type="entry name" value="Helicase_C"/>
    <property type="match status" value="1"/>
</dbReference>
<dbReference type="SUPFAM" id="SSF52113">
    <property type="entry name" value="BRCT domain"/>
    <property type="match status" value="1"/>
</dbReference>
<gene>
    <name evidence="10" type="ORF">DGYR_LOCUS8171</name>
</gene>
<evidence type="ECO:0000256" key="3">
    <source>
        <dbReference type="ARBA" id="ARBA00022741"/>
    </source>
</evidence>
<dbReference type="InterPro" id="IPR036420">
    <property type="entry name" value="BRCT_dom_sf"/>
</dbReference>